<keyword evidence="2" id="KW-1185">Reference proteome</keyword>
<dbReference type="GO" id="GO:0004497">
    <property type="term" value="F:monooxygenase activity"/>
    <property type="evidence" value="ECO:0007669"/>
    <property type="project" value="UniProtKB-KW"/>
</dbReference>
<proteinExistence type="predicted"/>
<accession>A0A9W6SDC6</accession>
<keyword evidence="1" id="KW-0560">Oxidoreductase</keyword>
<gene>
    <name evidence="1" type="ORF">Airi02_093720</name>
</gene>
<keyword evidence="1" id="KW-0503">Monooxygenase</keyword>
<evidence type="ECO:0000313" key="1">
    <source>
        <dbReference type="EMBL" id="GLY91443.1"/>
    </source>
</evidence>
<dbReference type="Proteomes" id="UP001165074">
    <property type="component" value="Unassembled WGS sequence"/>
</dbReference>
<dbReference type="SUPFAM" id="SSF54909">
    <property type="entry name" value="Dimeric alpha+beta barrel"/>
    <property type="match status" value="1"/>
</dbReference>
<organism evidence="1 2">
    <name type="scientific">Actinoallomurus iriomotensis</name>
    <dbReference type="NCBI Taxonomy" id="478107"/>
    <lineage>
        <taxon>Bacteria</taxon>
        <taxon>Bacillati</taxon>
        <taxon>Actinomycetota</taxon>
        <taxon>Actinomycetes</taxon>
        <taxon>Streptosporangiales</taxon>
        <taxon>Thermomonosporaceae</taxon>
        <taxon>Actinoallomurus</taxon>
    </lineage>
</organism>
<protein>
    <submittedName>
        <fullName evidence="1">Antibiotic biosynthesis monooxygenase</fullName>
    </submittedName>
</protein>
<dbReference type="AlphaFoldDB" id="A0A9W6SDC6"/>
<dbReference type="InterPro" id="IPR011008">
    <property type="entry name" value="Dimeric_a/b-barrel"/>
</dbReference>
<reference evidence="1" key="1">
    <citation type="submission" date="2023-03" db="EMBL/GenBank/DDBJ databases">
        <title>Actinoallomurus iriomotensis NBRC 103684.</title>
        <authorList>
            <person name="Ichikawa N."/>
            <person name="Sato H."/>
            <person name="Tonouchi N."/>
        </authorList>
    </citation>
    <scope>NUCLEOTIDE SEQUENCE</scope>
    <source>
        <strain evidence="1">NBRC 103684</strain>
    </source>
</reference>
<sequence>MIARIWQARTRGPEDAERYREVFTTEVLGHLRGLEGFRGAYLLAREHDEAMEIRTLTLFDSLDAVRRFTGPDHERERVTPAARATLLDSDPAIRHYDVTATLPPT</sequence>
<evidence type="ECO:0000313" key="2">
    <source>
        <dbReference type="Proteomes" id="UP001165074"/>
    </source>
</evidence>
<name>A0A9W6SDC6_9ACTN</name>
<dbReference type="RefSeq" id="WP_285583023.1">
    <property type="nucleotide sequence ID" value="NZ_BSTK01000020.1"/>
</dbReference>
<dbReference type="EMBL" id="BSTK01000020">
    <property type="protein sequence ID" value="GLY91443.1"/>
    <property type="molecule type" value="Genomic_DNA"/>
</dbReference>
<comment type="caution">
    <text evidence="1">The sequence shown here is derived from an EMBL/GenBank/DDBJ whole genome shotgun (WGS) entry which is preliminary data.</text>
</comment>